<reference evidence="4 5" key="1">
    <citation type="submission" date="2019-09" db="EMBL/GenBank/DDBJ databases">
        <title>Goodfellowia gen. nov., a new genus of the Pseudonocardineae related to Actinoalloteichus, containing Goodfellowia coeruleoviolacea gen. nov., comb. nov. gen. nov., comb. nov.</title>
        <authorList>
            <person name="Labeda D."/>
        </authorList>
    </citation>
    <scope>NUCLEOTIDE SEQUENCE [LARGE SCALE GENOMIC DNA]</scope>
    <source>
        <strain evidence="4 5">AN110305</strain>
    </source>
</reference>
<sequence length="429" mass="48074">MRIRQGIRRVRRQSRGERFIVGTPHVLIIVQNLPLPLDRRVWLECQALRDAGYEVSVICPKGPGDVPYQLLDGIHLYKYRPAPQANGVLGYLLEFSYSWLRTARLSLRVWRRRPFAVIQACNPPDTYWALARLWRARGVRFVFDHHDLNPELYLSRFGEPTRLAGRLQLAALRWLERRTFRTAQRVISTNESYRRVALERGGVPREHTAVVRSGPDTTVMRPGDPVPALRRGAEHLVVYLGIMGPQDGVDSILDVAHDIIAARGRTDIRFALLGFGDCLAELRIRCTELGLDEHVEFTGRADPAMIGDYLSTASVGLAPDSFSPLNDVSTMNKVMEYMAYALPVVTFRLAETMVSLGDCGVCVESGDVSGFADEVVRLVDDADRRTALGAAARSRAEQVLDWRPQATAYVGVFDDLFGRTGSELVRTGE</sequence>
<accession>A0A5B2XD05</accession>
<dbReference type="Pfam" id="PF13439">
    <property type="entry name" value="Glyco_transf_4"/>
    <property type="match status" value="1"/>
</dbReference>
<dbReference type="SUPFAM" id="SSF53756">
    <property type="entry name" value="UDP-Glycosyltransferase/glycogen phosphorylase"/>
    <property type="match status" value="1"/>
</dbReference>
<evidence type="ECO:0000259" key="3">
    <source>
        <dbReference type="Pfam" id="PF13439"/>
    </source>
</evidence>
<dbReference type="Pfam" id="PF13692">
    <property type="entry name" value="Glyco_trans_1_4"/>
    <property type="match status" value="1"/>
</dbReference>
<evidence type="ECO:0000256" key="1">
    <source>
        <dbReference type="ARBA" id="ARBA00022676"/>
    </source>
</evidence>
<dbReference type="PANTHER" id="PTHR12526">
    <property type="entry name" value="GLYCOSYLTRANSFERASE"/>
    <property type="match status" value="1"/>
</dbReference>
<dbReference type="PANTHER" id="PTHR12526:SF624">
    <property type="entry name" value="BLR6297 PROTEIN"/>
    <property type="match status" value="1"/>
</dbReference>
<evidence type="ECO:0000313" key="4">
    <source>
        <dbReference type="EMBL" id="KAA2261213.1"/>
    </source>
</evidence>
<proteinExistence type="predicted"/>
<dbReference type="CDD" id="cd03794">
    <property type="entry name" value="GT4_WbuB-like"/>
    <property type="match status" value="1"/>
</dbReference>
<name>A0A5B2XD05_9PSEU</name>
<dbReference type="OrthoDB" id="509705at2"/>
<gene>
    <name evidence="4" type="ORF">F0L68_18365</name>
</gene>
<dbReference type="AlphaFoldDB" id="A0A5B2XD05"/>
<dbReference type="GO" id="GO:0016757">
    <property type="term" value="F:glycosyltransferase activity"/>
    <property type="evidence" value="ECO:0007669"/>
    <property type="project" value="UniProtKB-KW"/>
</dbReference>
<keyword evidence="1" id="KW-0328">Glycosyltransferase</keyword>
<keyword evidence="2 4" id="KW-0808">Transferase</keyword>
<feature type="domain" description="Glycosyltransferase subfamily 4-like N-terminal" evidence="3">
    <location>
        <begin position="40"/>
        <end position="218"/>
    </location>
</feature>
<dbReference type="Proteomes" id="UP000323454">
    <property type="component" value="Unassembled WGS sequence"/>
</dbReference>
<evidence type="ECO:0000256" key="2">
    <source>
        <dbReference type="ARBA" id="ARBA00022679"/>
    </source>
</evidence>
<dbReference type="EMBL" id="VUOB01000030">
    <property type="protein sequence ID" value="KAA2261213.1"/>
    <property type="molecule type" value="Genomic_DNA"/>
</dbReference>
<comment type="caution">
    <text evidence="4">The sequence shown here is derived from an EMBL/GenBank/DDBJ whole genome shotgun (WGS) entry which is preliminary data.</text>
</comment>
<organism evidence="4 5">
    <name type="scientific">Solihabitans fulvus</name>
    <dbReference type="NCBI Taxonomy" id="1892852"/>
    <lineage>
        <taxon>Bacteria</taxon>
        <taxon>Bacillati</taxon>
        <taxon>Actinomycetota</taxon>
        <taxon>Actinomycetes</taxon>
        <taxon>Pseudonocardiales</taxon>
        <taxon>Pseudonocardiaceae</taxon>
        <taxon>Solihabitans</taxon>
    </lineage>
</organism>
<reference evidence="4 5" key="2">
    <citation type="submission" date="2019-09" db="EMBL/GenBank/DDBJ databases">
        <authorList>
            <person name="Jin C."/>
        </authorList>
    </citation>
    <scope>NUCLEOTIDE SEQUENCE [LARGE SCALE GENOMIC DNA]</scope>
    <source>
        <strain evidence="4 5">AN110305</strain>
    </source>
</reference>
<keyword evidence="5" id="KW-1185">Reference proteome</keyword>
<dbReference type="Gene3D" id="3.40.50.2000">
    <property type="entry name" value="Glycogen Phosphorylase B"/>
    <property type="match status" value="2"/>
</dbReference>
<protein>
    <submittedName>
        <fullName evidence="4">Glycosyltransferase family 4 protein</fullName>
    </submittedName>
</protein>
<evidence type="ECO:0000313" key="5">
    <source>
        <dbReference type="Proteomes" id="UP000323454"/>
    </source>
</evidence>
<dbReference type="InterPro" id="IPR028098">
    <property type="entry name" value="Glyco_trans_4-like_N"/>
</dbReference>